<dbReference type="EMBL" id="JAHRIN010008575">
    <property type="protein sequence ID" value="MEQ2193622.1"/>
    <property type="molecule type" value="Genomic_DNA"/>
</dbReference>
<keyword evidence="2" id="KW-0808">Transferase</keyword>
<dbReference type="Proteomes" id="UP001434883">
    <property type="component" value="Unassembled WGS sequence"/>
</dbReference>
<dbReference type="Pfam" id="PF08368">
    <property type="entry name" value="FAST_2"/>
    <property type="match status" value="1"/>
</dbReference>
<comment type="caution">
    <text evidence="2">The sequence shown here is derived from an EMBL/GenBank/DDBJ whole genome shotgun (WGS) entry which is preliminary data.</text>
</comment>
<gene>
    <name evidence="2" type="primary">FASTKD3</name>
    <name evidence="2" type="ORF">XENOCAPTIV_006506</name>
</gene>
<proteinExistence type="predicted"/>
<reference evidence="2 3" key="1">
    <citation type="submission" date="2021-06" db="EMBL/GenBank/DDBJ databases">
        <authorList>
            <person name="Palmer J.M."/>
        </authorList>
    </citation>
    <scope>NUCLEOTIDE SEQUENCE [LARGE SCALE GENOMIC DNA]</scope>
    <source>
        <strain evidence="2 3">XC_2019</strain>
        <tissue evidence="2">Muscle</tissue>
    </source>
</reference>
<accession>A0ABV0QCT1</accession>
<dbReference type="GO" id="GO:0016301">
    <property type="term" value="F:kinase activity"/>
    <property type="evidence" value="ECO:0007669"/>
    <property type="project" value="UniProtKB-KW"/>
</dbReference>
<keyword evidence="2" id="KW-0418">Kinase</keyword>
<dbReference type="InterPro" id="IPR013579">
    <property type="entry name" value="FAST_2"/>
</dbReference>
<protein>
    <submittedName>
        <fullName evidence="2">FAST kinase domain-containing protein 3, mitochondrial</fullName>
    </submittedName>
</protein>
<organism evidence="2 3">
    <name type="scientific">Xenoophorus captivus</name>
    <dbReference type="NCBI Taxonomy" id="1517983"/>
    <lineage>
        <taxon>Eukaryota</taxon>
        <taxon>Metazoa</taxon>
        <taxon>Chordata</taxon>
        <taxon>Craniata</taxon>
        <taxon>Vertebrata</taxon>
        <taxon>Euteleostomi</taxon>
        <taxon>Actinopterygii</taxon>
        <taxon>Neopterygii</taxon>
        <taxon>Teleostei</taxon>
        <taxon>Neoteleostei</taxon>
        <taxon>Acanthomorphata</taxon>
        <taxon>Ovalentaria</taxon>
        <taxon>Atherinomorphae</taxon>
        <taxon>Cyprinodontiformes</taxon>
        <taxon>Goodeidae</taxon>
        <taxon>Xenoophorus</taxon>
    </lineage>
</organism>
<name>A0ABV0QCT1_9TELE</name>
<feature type="domain" description="FAST kinase-like protein subdomain 2" evidence="1">
    <location>
        <begin position="9"/>
        <end position="93"/>
    </location>
</feature>
<evidence type="ECO:0000313" key="2">
    <source>
        <dbReference type="EMBL" id="MEQ2193622.1"/>
    </source>
</evidence>
<keyword evidence="3" id="KW-1185">Reference proteome</keyword>
<evidence type="ECO:0000259" key="1">
    <source>
        <dbReference type="Pfam" id="PF08368"/>
    </source>
</evidence>
<sequence length="114" mass="13030">MRIERAVLAQLTQLYITVKLECPFYEGPRLLPKYRVKSFLMSSRSLETPVDQQLYNSVKTGLEDLLGDRSFFGSKVLTPYCYTLGMLFLFSVENVSMSVSPWLIPLEANLLLLS</sequence>
<evidence type="ECO:0000313" key="3">
    <source>
        <dbReference type="Proteomes" id="UP001434883"/>
    </source>
</evidence>